<accession>A0A433SL11</accession>
<dbReference type="AlphaFoldDB" id="A0A433SL11"/>
<comment type="caution">
    <text evidence="2">The sequence shown here is derived from an EMBL/GenBank/DDBJ whole genome shotgun (WGS) entry which is preliminary data.</text>
</comment>
<gene>
    <name evidence="2" type="ORF">EGW08_022410</name>
</gene>
<evidence type="ECO:0000313" key="2">
    <source>
        <dbReference type="EMBL" id="RUS69827.1"/>
    </source>
</evidence>
<feature type="non-terminal residue" evidence="2">
    <location>
        <position position="223"/>
    </location>
</feature>
<proteinExistence type="predicted"/>
<feature type="compositionally biased region" description="Polar residues" evidence="1">
    <location>
        <begin position="202"/>
        <end position="214"/>
    </location>
</feature>
<dbReference type="Proteomes" id="UP000271974">
    <property type="component" value="Unassembled WGS sequence"/>
</dbReference>
<feature type="region of interest" description="Disordered" evidence="1">
    <location>
        <begin position="182"/>
        <end position="223"/>
    </location>
</feature>
<protein>
    <submittedName>
        <fullName evidence="2">Uncharacterized protein</fullName>
    </submittedName>
</protein>
<feature type="region of interest" description="Disordered" evidence="1">
    <location>
        <begin position="1"/>
        <end position="83"/>
    </location>
</feature>
<evidence type="ECO:0000256" key="1">
    <source>
        <dbReference type="SAM" id="MobiDB-lite"/>
    </source>
</evidence>
<evidence type="ECO:0000313" key="3">
    <source>
        <dbReference type="Proteomes" id="UP000271974"/>
    </source>
</evidence>
<feature type="compositionally biased region" description="Acidic residues" evidence="1">
    <location>
        <begin position="36"/>
        <end position="49"/>
    </location>
</feature>
<keyword evidence="3" id="KW-1185">Reference proteome</keyword>
<dbReference type="EMBL" id="RQTK01001563">
    <property type="protein sequence ID" value="RUS69827.1"/>
    <property type="molecule type" value="Genomic_DNA"/>
</dbReference>
<feature type="region of interest" description="Disordered" evidence="1">
    <location>
        <begin position="95"/>
        <end position="136"/>
    </location>
</feature>
<feature type="compositionally biased region" description="Acidic residues" evidence="1">
    <location>
        <begin position="16"/>
        <end position="27"/>
    </location>
</feature>
<feature type="compositionally biased region" description="Polar residues" evidence="1">
    <location>
        <begin position="1"/>
        <end position="10"/>
    </location>
</feature>
<organism evidence="2 3">
    <name type="scientific">Elysia chlorotica</name>
    <name type="common">Eastern emerald elysia</name>
    <name type="synonym">Sea slug</name>
    <dbReference type="NCBI Taxonomy" id="188477"/>
    <lineage>
        <taxon>Eukaryota</taxon>
        <taxon>Metazoa</taxon>
        <taxon>Spiralia</taxon>
        <taxon>Lophotrochozoa</taxon>
        <taxon>Mollusca</taxon>
        <taxon>Gastropoda</taxon>
        <taxon>Heterobranchia</taxon>
        <taxon>Euthyneura</taxon>
        <taxon>Panpulmonata</taxon>
        <taxon>Sacoglossa</taxon>
        <taxon>Placobranchoidea</taxon>
        <taxon>Plakobranchidae</taxon>
        <taxon>Elysia</taxon>
    </lineage>
</organism>
<reference evidence="2 3" key="1">
    <citation type="submission" date="2019-01" db="EMBL/GenBank/DDBJ databases">
        <title>A draft genome assembly of the solar-powered sea slug Elysia chlorotica.</title>
        <authorList>
            <person name="Cai H."/>
            <person name="Li Q."/>
            <person name="Fang X."/>
            <person name="Li J."/>
            <person name="Curtis N.E."/>
            <person name="Altenburger A."/>
            <person name="Shibata T."/>
            <person name="Feng M."/>
            <person name="Maeda T."/>
            <person name="Schwartz J.A."/>
            <person name="Shigenobu S."/>
            <person name="Lundholm N."/>
            <person name="Nishiyama T."/>
            <person name="Yang H."/>
            <person name="Hasebe M."/>
            <person name="Li S."/>
            <person name="Pierce S.K."/>
            <person name="Wang J."/>
        </authorList>
    </citation>
    <scope>NUCLEOTIDE SEQUENCE [LARGE SCALE GENOMIC DNA]</scope>
    <source>
        <strain evidence="2">EC2010</strain>
        <tissue evidence="2">Whole organism of an adult</tissue>
    </source>
</reference>
<sequence>MRSFPSQSAIKSPPIMEEEESTQDPDFYDSASSSVSEEEEFEEEFEEQDLADHGPASTVSFEPIPSTKDATEEPMGQVATAPELIVIPATPSVERFVDSNSTPTPTSPAVLPVTSTSSPHSSPNKEQPVGFYIGADLPSPSSEQLVLLNNVLHNGQVGTEEDQGSLPKENSAATWLSSLLERGEKGGSPGEQEVDARPGWSQEPQVSERPTNLNLDLVQFKGG</sequence>
<name>A0A433SL11_ELYCH</name>